<dbReference type="InterPro" id="IPR036068">
    <property type="entry name" value="Nicotinate_pribotase-like_C"/>
</dbReference>
<dbReference type="InterPro" id="IPR013785">
    <property type="entry name" value="Aldolase_TIM"/>
</dbReference>
<sequence length="150" mass="16163">LRLLEKYAVRMGGGKNHRLHLGDLILIKDNHLTALRALGMSLKDIVAKAKLNAPRGIKVEVEVNTIQEAREAVEGGADIIMLDNMSPDEMRQVVSLVPDYVKTEASGGITLDNIQAAAMAGVDFISIGALTHSVKALDISLELEPPKLES</sequence>
<dbReference type="PANTHER" id="PTHR32179">
    <property type="entry name" value="NICOTINATE-NUCLEOTIDE PYROPHOSPHORYLASE [CARBOXYLATING]"/>
    <property type="match status" value="1"/>
</dbReference>
<dbReference type="SUPFAM" id="SSF51690">
    <property type="entry name" value="Nicotinate/Quinolinate PRTase C-terminal domain-like"/>
    <property type="match status" value="1"/>
</dbReference>
<proteinExistence type="inferred from homology"/>
<dbReference type="FunFam" id="3.20.20.70:FF:000030">
    <property type="entry name" value="Nicotinate-nucleotide pyrophosphorylase, carboxylating"/>
    <property type="match status" value="1"/>
</dbReference>
<feature type="non-terminal residue" evidence="5">
    <location>
        <position position="1"/>
    </location>
</feature>
<comment type="caution">
    <text evidence="5">The sequence shown here is derived from an EMBL/GenBank/DDBJ whole genome shotgun (WGS) entry which is preliminary data.</text>
</comment>
<accession>X1QQV5</accession>
<evidence type="ECO:0000256" key="2">
    <source>
        <dbReference type="ARBA" id="ARBA00022676"/>
    </source>
</evidence>
<dbReference type="GO" id="GO:0034213">
    <property type="term" value="P:quinolinate catabolic process"/>
    <property type="evidence" value="ECO:0007669"/>
    <property type="project" value="TreeGrafter"/>
</dbReference>
<evidence type="ECO:0000259" key="4">
    <source>
        <dbReference type="Pfam" id="PF01729"/>
    </source>
</evidence>
<dbReference type="InterPro" id="IPR002638">
    <property type="entry name" value="Quinolinate_PRibosylTrfase_C"/>
</dbReference>
<organism evidence="5">
    <name type="scientific">marine sediment metagenome</name>
    <dbReference type="NCBI Taxonomy" id="412755"/>
    <lineage>
        <taxon>unclassified sequences</taxon>
        <taxon>metagenomes</taxon>
        <taxon>ecological metagenomes</taxon>
    </lineage>
</organism>
<dbReference type="EMBL" id="BARV01026918">
    <property type="protein sequence ID" value="GAI45649.1"/>
    <property type="molecule type" value="Genomic_DNA"/>
</dbReference>
<dbReference type="GO" id="GO:0005737">
    <property type="term" value="C:cytoplasm"/>
    <property type="evidence" value="ECO:0007669"/>
    <property type="project" value="TreeGrafter"/>
</dbReference>
<feature type="domain" description="Quinolinate phosphoribosyl transferase C-terminal" evidence="4">
    <location>
        <begin position="1"/>
        <end position="142"/>
    </location>
</feature>
<dbReference type="Gene3D" id="3.20.20.70">
    <property type="entry name" value="Aldolase class I"/>
    <property type="match status" value="1"/>
</dbReference>
<protein>
    <recommendedName>
        <fullName evidence="4">Quinolinate phosphoribosyl transferase C-terminal domain-containing protein</fullName>
    </recommendedName>
</protein>
<dbReference type="AlphaFoldDB" id="X1QQV5"/>
<name>X1QQV5_9ZZZZ</name>
<dbReference type="GO" id="GO:0004514">
    <property type="term" value="F:nicotinate-nucleotide diphosphorylase (carboxylating) activity"/>
    <property type="evidence" value="ECO:0007669"/>
    <property type="project" value="InterPro"/>
</dbReference>
<dbReference type="Pfam" id="PF01729">
    <property type="entry name" value="QRPTase_C"/>
    <property type="match status" value="1"/>
</dbReference>
<comment type="similarity">
    <text evidence="1">Belongs to the NadC/ModD family.</text>
</comment>
<gene>
    <name evidence="5" type="ORF">S06H3_43397</name>
</gene>
<dbReference type="PANTHER" id="PTHR32179:SF3">
    <property type="entry name" value="NICOTINATE-NUCLEOTIDE PYROPHOSPHORYLASE [CARBOXYLATING]"/>
    <property type="match status" value="1"/>
</dbReference>
<evidence type="ECO:0000313" key="5">
    <source>
        <dbReference type="EMBL" id="GAI45649.1"/>
    </source>
</evidence>
<evidence type="ECO:0000256" key="3">
    <source>
        <dbReference type="ARBA" id="ARBA00022679"/>
    </source>
</evidence>
<evidence type="ECO:0000256" key="1">
    <source>
        <dbReference type="ARBA" id="ARBA00009400"/>
    </source>
</evidence>
<keyword evidence="3" id="KW-0808">Transferase</keyword>
<dbReference type="GO" id="GO:0009435">
    <property type="term" value="P:NAD+ biosynthetic process"/>
    <property type="evidence" value="ECO:0007669"/>
    <property type="project" value="InterPro"/>
</dbReference>
<reference evidence="5" key="1">
    <citation type="journal article" date="2014" name="Front. Microbiol.">
        <title>High frequency of phylogenetically diverse reductive dehalogenase-homologous genes in deep subseafloor sedimentary metagenomes.</title>
        <authorList>
            <person name="Kawai M."/>
            <person name="Futagami T."/>
            <person name="Toyoda A."/>
            <person name="Takaki Y."/>
            <person name="Nishi S."/>
            <person name="Hori S."/>
            <person name="Arai W."/>
            <person name="Tsubouchi T."/>
            <person name="Morono Y."/>
            <person name="Uchiyama I."/>
            <person name="Ito T."/>
            <person name="Fujiyama A."/>
            <person name="Inagaki F."/>
            <person name="Takami H."/>
        </authorList>
    </citation>
    <scope>NUCLEOTIDE SEQUENCE</scope>
    <source>
        <strain evidence="5">Expedition CK06-06</strain>
    </source>
</reference>
<keyword evidence="2" id="KW-0328">Glycosyltransferase</keyword>
<dbReference type="InterPro" id="IPR027277">
    <property type="entry name" value="NadC/ModD"/>
</dbReference>